<sequence>MTFSDTEGDNLRDDSPETFENREAIIAAIPSYEEPYLKVPKVLNKD</sequence>
<reference evidence="2 3" key="1">
    <citation type="journal article" date="2018" name="PLoS Genet.">
        <title>Population sequencing reveals clonal diversity and ancestral inbreeding in the grapevine cultivar Chardonnay.</title>
        <authorList>
            <person name="Roach M.J."/>
            <person name="Johnson D.L."/>
            <person name="Bohlmann J."/>
            <person name="van Vuuren H.J."/>
            <person name="Jones S.J."/>
            <person name="Pretorius I.S."/>
            <person name="Schmidt S.A."/>
            <person name="Borneman A.R."/>
        </authorList>
    </citation>
    <scope>NUCLEOTIDE SEQUENCE [LARGE SCALE GENOMIC DNA]</scope>
    <source>
        <strain evidence="3">cv. Chardonnay</strain>
        <strain evidence="2">I10V1</strain>
        <tissue evidence="2">Leaf</tissue>
    </source>
</reference>
<gene>
    <name evidence="2" type="primary">GATC_1</name>
    <name evidence="1" type="synonym">GATC_3</name>
    <name evidence="2" type="ORF">CK203_003469</name>
    <name evidence="1" type="ORF">CK203_072020</name>
</gene>
<keyword evidence="2" id="KW-0808">Transferase</keyword>
<proteinExistence type="predicted"/>
<dbReference type="GO" id="GO:0006450">
    <property type="term" value="P:regulation of translational fidelity"/>
    <property type="evidence" value="ECO:0007669"/>
    <property type="project" value="InterPro"/>
</dbReference>
<protein>
    <submittedName>
        <fullName evidence="2">Glutamyl-tRNA(Gln) amidotransferase subunit C, chloroplastic/mitochondrial</fullName>
    </submittedName>
</protein>
<accession>A0A438K7W2</accession>
<dbReference type="InterPro" id="IPR036113">
    <property type="entry name" value="Asp/Glu-ADT_sf_sub_c"/>
</dbReference>
<comment type="caution">
    <text evidence="2">The sequence shown here is derived from an EMBL/GenBank/DDBJ whole genome shotgun (WGS) entry which is preliminary data.</text>
</comment>
<evidence type="ECO:0000313" key="3">
    <source>
        <dbReference type="Proteomes" id="UP000288805"/>
    </source>
</evidence>
<organism evidence="2 3">
    <name type="scientific">Vitis vinifera</name>
    <name type="common">Grape</name>
    <dbReference type="NCBI Taxonomy" id="29760"/>
    <lineage>
        <taxon>Eukaryota</taxon>
        <taxon>Viridiplantae</taxon>
        <taxon>Streptophyta</taxon>
        <taxon>Embryophyta</taxon>
        <taxon>Tracheophyta</taxon>
        <taxon>Spermatophyta</taxon>
        <taxon>Magnoliopsida</taxon>
        <taxon>eudicotyledons</taxon>
        <taxon>Gunneridae</taxon>
        <taxon>Pentapetalae</taxon>
        <taxon>rosids</taxon>
        <taxon>Vitales</taxon>
        <taxon>Vitaceae</taxon>
        <taxon>Viteae</taxon>
        <taxon>Vitis</taxon>
    </lineage>
</organism>
<dbReference type="EMBL" id="QGNW01001168">
    <property type="protein sequence ID" value="RVW52365.1"/>
    <property type="molecule type" value="Genomic_DNA"/>
</dbReference>
<evidence type="ECO:0000313" key="2">
    <source>
        <dbReference type="EMBL" id="RVX17290.1"/>
    </source>
</evidence>
<dbReference type="Proteomes" id="UP000288805">
    <property type="component" value="Unassembled WGS sequence"/>
</dbReference>
<name>A0A438K7W2_VITVI</name>
<dbReference type="AlphaFoldDB" id="A0A438K7W2"/>
<dbReference type="SUPFAM" id="SSF141000">
    <property type="entry name" value="Glu-tRNAGln amidotransferase C subunit"/>
    <property type="match status" value="1"/>
</dbReference>
<dbReference type="GO" id="GO:0016740">
    <property type="term" value="F:transferase activity"/>
    <property type="evidence" value="ECO:0007669"/>
    <property type="project" value="UniProtKB-KW"/>
</dbReference>
<dbReference type="EMBL" id="QGNW01000013">
    <property type="protein sequence ID" value="RVX17290.1"/>
    <property type="molecule type" value="Genomic_DNA"/>
</dbReference>
<evidence type="ECO:0000313" key="1">
    <source>
        <dbReference type="EMBL" id="RVW52365.1"/>
    </source>
</evidence>